<keyword evidence="2" id="KW-1185">Reference proteome</keyword>
<reference evidence="1 2" key="1">
    <citation type="journal article" date="2019" name="Nat. Ecol. Evol.">
        <title>Megaphylogeny resolves global patterns of mushroom evolution.</title>
        <authorList>
            <person name="Varga T."/>
            <person name="Krizsan K."/>
            <person name="Foldi C."/>
            <person name="Dima B."/>
            <person name="Sanchez-Garcia M."/>
            <person name="Sanchez-Ramirez S."/>
            <person name="Szollosi G.J."/>
            <person name="Szarkandi J.G."/>
            <person name="Papp V."/>
            <person name="Albert L."/>
            <person name="Andreopoulos W."/>
            <person name="Angelini C."/>
            <person name="Antonin V."/>
            <person name="Barry K.W."/>
            <person name="Bougher N.L."/>
            <person name="Buchanan P."/>
            <person name="Buyck B."/>
            <person name="Bense V."/>
            <person name="Catcheside P."/>
            <person name="Chovatia M."/>
            <person name="Cooper J."/>
            <person name="Damon W."/>
            <person name="Desjardin D."/>
            <person name="Finy P."/>
            <person name="Geml J."/>
            <person name="Haridas S."/>
            <person name="Hughes K."/>
            <person name="Justo A."/>
            <person name="Karasinski D."/>
            <person name="Kautmanova I."/>
            <person name="Kiss B."/>
            <person name="Kocsube S."/>
            <person name="Kotiranta H."/>
            <person name="LaButti K.M."/>
            <person name="Lechner B.E."/>
            <person name="Liimatainen K."/>
            <person name="Lipzen A."/>
            <person name="Lukacs Z."/>
            <person name="Mihaltcheva S."/>
            <person name="Morgado L.N."/>
            <person name="Niskanen T."/>
            <person name="Noordeloos M.E."/>
            <person name="Ohm R.A."/>
            <person name="Ortiz-Santana B."/>
            <person name="Ovrebo C."/>
            <person name="Racz N."/>
            <person name="Riley R."/>
            <person name="Savchenko A."/>
            <person name="Shiryaev A."/>
            <person name="Soop K."/>
            <person name="Spirin V."/>
            <person name="Szebenyi C."/>
            <person name="Tomsovsky M."/>
            <person name="Tulloss R.E."/>
            <person name="Uehling J."/>
            <person name="Grigoriev I.V."/>
            <person name="Vagvolgyi C."/>
            <person name="Papp T."/>
            <person name="Martin F.M."/>
            <person name="Miettinen O."/>
            <person name="Hibbett D.S."/>
            <person name="Nagy L.G."/>
        </authorList>
    </citation>
    <scope>NUCLEOTIDE SEQUENCE [LARGE SCALE GENOMIC DNA]</scope>
    <source>
        <strain evidence="1 2">CBS 309.79</strain>
    </source>
</reference>
<name>A0A5C3QFQ1_9AGAR</name>
<evidence type="ECO:0000313" key="1">
    <source>
        <dbReference type="EMBL" id="TFK98968.1"/>
    </source>
</evidence>
<protein>
    <submittedName>
        <fullName evidence="1">Uncharacterized protein</fullName>
    </submittedName>
</protein>
<proteinExistence type="predicted"/>
<gene>
    <name evidence="1" type="ORF">BDV98DRAFT_584552</name>
</gene>
<evidence type="ECO:0000313" key="2">
    <source>
        <dbReference type="Proteomes" id="UP000305067"/>
    </source>
</evidence>
<accession>A0A5C3QFQ1</accession>
<dbReference type="AlphaFoldDB" id="A0A5C3QFQ1"/>
<dbReference type="Proteomes" id="UP000305067">
    <property type="component" value="Unassembled WGS sequence"/>
</dbReference>
<dbReference type="EMBL" id="ML178836">
    <property type="protein sequence ID" value="TFK98968.1"/>
    <property type="molecule type" value="Genomic_DNA"/>
</dbReference>
<sequence>MPAMTPAQKTTFIIWVLHINLRPPTTPAAPRSQLIEGACINVLLSCMQELTKSPNYPASLFNAADVRTLANRIVLWAFSFQSKESLLAWKEKASMASLHPLKLGGQHSAAHNDAQVKLFAVLLFRLLRELAIAVDPAVGKRLASQKSNSAVDGQRWMERMARKNPGTLLLSFFFHTSDHARAEWFRANMAAWFEVFPHPTIISFLYSSLCEYEEKSALHDVVLEIPHLPRTLIDRASRSFLTHVRSAAPSRQGMDELHHLACFLHMLVKEFASKGGVNEYGAEHSEYILCTVYDMFQLVSEPSGPDPVETQQDVFLRKLAALAASMPLGPFEDSPPEELHKREYLWMRASLLPTNPLTEQIQPQSEQRKAFVVVQAVNYSRIVSAPVWISVLYTTVIPGSTECQSEAWKHTAFPHRELCKRLGVLKRVWLWDDTDNNVVKLFRPGRENPLDEQAQLELKLMTLAEEVGITEAGIRDLTRMAALQRLGEEALGSEASRPCLSREENEAPARFQMSCHHRNRTGDGARGDKGDVWSMEVPLLVLTSERAESRKVREANTDVFPLGVMSAQKFDHWAVPIAYEDSGICCHRCNWSVVRATSLESFGWFGPGLHDVGCHRPVSHVVQRRRVLGLFKAEQRRDERQFGFGAMCDGDTFQLNHTASTWLRRSG</sequence>
<organism evidence="1 2">
    <name type="scientific">Pterulicium gracile</name>
    <dbReference type="NCBI Taxonomy" id="1884261"/>
    <lineage>
        <taxon>Eukaryota</taxon>
        <taxon>Fungi</taxon>
        <taxon>Dikarya</taxon>
        <taxon>Basidiomycota</taxon>
        <taxon>Agaricomycotina</taxon>
        <taxon>Agaricomycetes</taxon>
        <taxon>Agaricomycetidae</taxon>
        <taxon>Agaricales</taxon>
        <taxon>Pleurotineae</taxon>
        <taxon>Pterulaceae</taxon>
        <taxon>Pterulicium</taxon>
    </lineage>
</organism>